<comment type="similarity">
    <text evidence="2">Belongs to the PEP-utilizing enzyme family.</text>
</comment>
<dbReference type="Pfam" id="PF01326">
    <property type="entry name" value="PPDK_N"/>
    <property type="match status" value="1"/>
</dbReference>
<organism evidence="13">
    <name type="scientific">Auxenochlorella protothecoides</name>
    <name type="common">Green microalga</name>
    <name type="synonym">Chlorella protothecoides</name>
    <dbReference type="NCBI Taxonomy" id="3075"/>
    <lineage>
        <taxon>Eukaryota</taxon>
        <taxon>Viridiplantae</taxon>
        <taxon>Chlorophyta</taxon>
        <taxon>core chlorophytes</taxon>
        <taxon>Trebouxiophyceae</taxon>
        <taxon>Chlorellales</taxon>
        <taxon>Chlorellaceae</taxon>
        <taxon>Auxenochlorella</taxon>
    </lineage>
</organism>
<evidence type="ECO:0000256" key="8">
    <source>
        <dbReference type="ARBA" id="ARBA00022840"/>
    </source>
</evidence>
<feature type="region of interest" description="Disordered" evidence="11">
    <location>
        <begin position="785"/>
        <end position="815"/>
    </location>
</feature>
<dbReference type="InterPro" id="IPR054481">
    <property type="entry name" value="GWD1_pHisD"/>
</dbReference>
<evidence type="ECO:0000256" key="2">
    <source>
        <dbReference type="ARBA" id="ARBA00007837"/>
    </source>
</evidence>
<dbReference type="CDD" id="cd05467">
    <property type="entry name" value="CBM20"/>
    <property type="match status" value="1"/>
</dbReference>
<dbReference type="AlphaFoldDB" id="A0A1D2A6P8"/>
<evidence type="ECO:0000256" key="9">
    <source>
        <dbReference type="ARBA" id="ARBA00022842"/>
    </source>
</evidence>
<keyword evidence="10" id="KW-0119">Carbohydrate metabolism</keyword>
<evidence type="ECO:0000256" key="4">
    <source>
        <dbReference type="ARBA" id="ARBA00022679"/>
    </source>
</evidence>
<keyword evidence="8" id="KW-0067">ATP-binding</keyword>
<evidence type="ECO:0000256" key="3">
    <source>
        <dbReference type="ARBA" id="ARBA00011738"/>
    </source>
</evidence>
<dbReference type="InterPro" id="IPR013784">
    <property type="entry name" value="Carb-bd-like_fold"/>
</dbReference>
<evidence type="ECO:0000256" key="6">
    <source>
        <dbReference type="ARBA" id="ARBA00022741"/>
    </source>
</evidence>
<feature type="domain" description="CBM20" evidence="12">
    <location>
        <begin position="68"/>
        <end position="169"/>
    </location>
</feature>
<dbReference type="EMBL" id="GDKF01003804">
    <property type="protein sequence ID" value="JAT74818.1"/>
    <property type="molecule type" value="Transcribed_RNA"/>
</dbReference>
<dbReference type="InterPro" id="IPR002044">
    <property type="entry name" value="CBM20"/>
</dbReference>
<dbReference type="GO" id="GO:2001070">
    <property type="term" value="F:starch binding"/>
    <property type="evidence" value="ECO:0007669"/>
    <property type="project" value="InterPro"/>
</dbReference>
<keyword evidence="7" id="KW-0418">Kinase</keyword>
<dbReference type="InterPro" id="IPR002192">
    <property type="entry name" value="PPDK_AMP/ATP-bd"/>
</dbReference>
<dbReference type="Gene3D" id="3.30.1490.20">
    <property type="entry name" value="ATP-grasp fold, A domain"/>
    <property type="match status" value="1"/>
</dbReference>
<evidence type="ECO:0000256" key="5">
    <source>
        <dbReference type="ARBA" id="ARBA00022723"/>
    </source>
</evidence>
<dbReference type="Pfam" id="PF00686">
    <property type="entry name" value="CBM_20"/>
    <property type="match status" value="1"/>
</dbReference>
<evidence type="ECO:0000256" key="1">
    <source>
        <dbReference type="ARBA" id="ARBA00001946"/>
    </source>
</evidence>
<comment type="subunit">
    <text evidence="3">Homodimer.</text>
</comment>
<dbReference type="GO" id="GO:0046872">
    <property type="term" value="F:metal ion binding"/>
    <property type="evidence" value="ECO:0007669"/>
    <property type="project" value="UniProtKB-KW"/>
</dbReference>
<dbReference type="Gene3D" id="3.30.470.20">
    <property type="entry name" value="ATP-grasp fold, B domain"/>
    <property type="match status" value="1"/>
</dbReference>
<name>A0A1D2A6P8_AUXPR</name>
<dbReference type="PANTHER" id="PTHR47453">
    <property type="entry name" value="PHOSPHOGLUCAN, WATER DIKINASE, CHLOROPLASTIC"/>
    <property type="match status" value="1"/>
</dbReference>
<dbReference type="PANTHER" id="PTHR47453:SF1">
    <property type="entry name" value="PHOSPHOGLUCAN, WATER DIKINASE, CHLOROPLASTIC"/>
    <property type="match status" value="1"/>
</dbReference>
<keyword evidence="9" id="KW-0460">Magnesium</keyword>
<dbReference type="Pfam" id="PF22973">
    <property type="entry name" value="GWD1_pHisD"/>
    <property type="match status" value="1"/>
</dbReference>
<gene>
    <name evidence="13" type="ORF">g.41045</name>
</gene>
<dbReference type="Gene3D" id="2.60.40.10">
    <property type="entry name" value="Immunoglobulins"/>
    <property type="match status" value="1"/>
</dbReference>
<feature type="region of interest" description="Disordered" evidence="11">
    <location>
        <begin position="47"/>
        <end position="66"/>
    </location>
</feature>
<sequence>MQVIQSHASRTGSGNNAKCGLAVHRSSQIRPAPDPLHCGARLGLASQLPHRRSSGARPHTRRQLSRTTLAAAATTVSVRIGVQRDVGYGRSVRLVGAGPRLGDWNPRQGVELAWTDGNVWTTDLDLEPGTALEFKFVSISGSNVEWESGSNHVVPAPEADAAVSLNWGAAEAVVKKAEAGSPFASSPGPDPGTQGPASDDSPVRARWSGKEPVFMQGNEHSRERQGRWETEGLEGATLEIVNGDRDAGSWLQKLAVAEKLLVQSAPRLRPRLDAVAAAYVYLQWVGNGTLACAESGGHHRPNHHAELARSMFRSLEWVLAEGGKDGEAQALALLARRLQAYLPSFDAAYTASTPLTRIRDIAHRNDIPHELKQEIKHTIQNKLHRNAGPEDLVATEAMLRRITRHPGEYPDAFVGEFRRFHAELSDFFSAGSLTDSLAALRPSLGDDPSDIQIVERFLEAKRKLEAAGSSADMNDVVDTLHTLGTLRALLCSRLSSGLRNDVGDGVLAGRQRWRQAEIQAEDYAFVLLSRFSNLLESQGGAESLVQGKDGGWALPLGSLVLGLRQVGLGAGSGLARECAALEQELATWQRLGGFGERDNALRLKASLQRLRRLTHDFSQILMDSLSERAQKLGDALGVSGDISSVFTEAEIRASVVFQLSKLAATLLKGTELVAGGSPFDVVVGGEASGKLQEVDALQPGCAGVEACVLVVRSATGDEEVGALGPNLRGIILRHDIPHLSHLGVRARQEQVPFVLVEDDAFFEESIAPLLGKHVTLSSVSDATTLTSGAADAPGLTGKASRGRPEAGAPSWKGEAPRRISKLSASAAVVPLAEVEAGSCGSKAAACSRLSRLAVDSKGNSGSEFAAPPGVVLPFGTMELALEAGGHASAFRDLLSQLDDMLREPEDDPRNARLARLCEEVQGLILNSSKLPDEVIKALQDSLPADSPVIARSSANVEDLAGLSGAGLYDSIPGIDPSSATSLQRGIALVWASLFSRRAVLSRGAGGIPSQAAAMAVLLQPQLCPDLSFVLHTAHPVTRDAGVMWAEVAPGQGEILATGSRGAAWRMEIGKAGDTLRMLSFANFSTAWLVARGTGKGGVATLAPTTVDYSSQALSGSEEARAQLSRRLLGVGAALEAEMGGAQDVEGCIAAGQLYIVQTRPQP</sequence>
<dbReference type="PROSITE" id="PS51166">
    <property type="entry name" value="CBM20"/>
    <property type="match status" value="1"/>
</dbReference>
<evidence type="ECO:0000256" key="10">
    <source>
        <dbReference type="ARBA" id="ARBA00023277"/>
    </source>
</evidence>
<keyword evidence="5" id="KW-0479">Metal-binding</keyword>
<dbReference type="InterPro" id="IPR013783">
    <property type="entry name" value="Ig-like_fold"/>
</dbReference>
<dbReference type="InterPro" id="IPR013815">
    <property type="entry name" value="ATP_grasp_subdomain_1"/>
</dbReference>
<accession>A0A1D2A6P8</accession>
<keyword evidence="6" id="KW-0547">Nucleotide-binding</keyword>
<feature type="region of interest" description="Disordered" evidence="11">
    <location>
        <begin position="178"/>
        <end position="205"/>
    </location>
</feature>
<evidence type="ECO:0000313" key="13">
    <source>
        <dbReference type="EMBL" id="JAT74818.1"/>
    </source>
</evidence>
<comment type="cofactor">
    <cofactor evidence="1">
        <name>Mg(2+)</name>
        <dbReference type="ChEBI" id="CHEBI:18420"/>
    </cofactor>
</comment>
<evidence type="ECO:0000256" key="7">
    <source>
        <dbReference type="ARBA" id="ARBA00022777"/>
    </source>
</evidence>
<keyword evidence="4" id="KW-0808">Transferase</keyword>
<dbReference type="GO" id="GO:0005524">
    <property type="term" value="F:ATP binding"/>
    <property type="evidence" value="ECO:0007669"/>
    <property type="project" value="UniProtKB-KW"/>
</dbReference>
<dbReference type="SUPFAM" id="SSF56059">
    <property type="entry name" value="Glutathione synthetase ATP-binding domain-like"/>
    <property type="match status" value="1"/>
</dbReference>
<dbReference type="SUPFAM" id="SSF49452">
    <property type="entry name" value="Starch-binding domain-like"/>
    <property type="match status" value="1"/>
</dbReference>
<evidence type="ECO:0000259" key="12">
    <source>
        <dbReference type="PROSITE" id="PS51166"/>
    </source>
</evidence>
<dbReference type="SMART" id="SM01065">
    <property type="entry name" value="CBM_2"/>
    <property type="match status" value="1"/>
</dbReference>
<reference evidence="13" key="1">
    <citation type="submission" date="2015-08" db="EMBL/GenBank/DDBJ databases">
        <authorList>
            <person name="Babu N.S."/>
            <person name="Beckwith C.J."/>
            <person name="Beseler K.G."/>
            <person name="Brison A."/>
            <person name="Carone J.V."/>
            <person name="Caskin T.P."/>
            <person name="Diamond M."/>
            <person name="Durham M.E."/>
            <person name="Foxe J.M."/>
            <person name="Go M."/>
            <person name="Henderson B.A."/>
            <person name="Jones I.B."/>
            <person name="McGettigan J.A."/>
            <person name="Micheletti S.J."/>
            <person name="Nasrallah M.E."/>
            <person name="Ortiz D."/>
            <person name="Piller C.R."/>
            <person name="Privatt S.R."/>
            <person name="Schneider S.L."/>
            <person name="Sharp S."/>
            <person name="Smith T.C."/>
            <person name="Stanton J.D."/>
            <person name="Ullery H.E."/>
            <person name="Wilson R.J."/>
            <person name="Serrano M.G."/>
            <person name="Buck G."/>
            <person name="Lee V."/>
            <person name="Wang Y."/>
            <person name="Carvalho R."/>
            <person name="Voegtly L."/>
            <person name="Shi R."/>
            <person name="Duckworth R."/>
            <person name="Johnson A."/>
            <person name="Loviza R."/>
            <person name="Walstead R."/>
            <person name="Shah Z."/>
            <person name="Kiflezghi M."/>
            <person name="Wade K."/>
            <person name="Ball S.L."/>
            <person name="Bradley K.W."/>
            <person name="Asai D.J."/>
            <person name="Bowman C.A."/>
            <person name="Russell D.A."/>
            <person name="Pope W.H."/>
            <person name="Jacobs-Sera D."/>
            <person name="Hendrix R.W."/>
            <person name="Hatfull G.F."/>
        </authorList>
    </citation>
    <scope>NUCLEOTIDE SEQUENCE</scope>
</reference>
<proteinExistence type="inferred from homology"/>
<dbReference type="GO" id="GO:0016301">
    <property type="term" value="F:kinase activity"/>
    <property type="evidence" value="ECO:0007669"/>
    <property type="project" value="UniProtKB-KW"/>
</dbReference>
<protein>
    <recommendedName>
        <fullName evidence="12">CBM20 domain-containing protein</fullName>
    </recommendedName>
</protein>
<evidence type="ECO:0000256" key="11">
    <source>
        <dbReference type="SAM" id="MobiDB-lite"/>
    </source>
</evidence>
<feature type="compositionally biased region" description="Basic residues" evidence="11">
    <location>
        <begin position="49"/>
        <end position="64"/>
    </location>
</feature>